<feature type="transmembrane region" description="Helical" evidence="1">
    <location>
        <begin position="25"/>
        <end position="41"/>
    </location>
</feature>
<sequence>MPVAVVLAAALLALAMPMGTLPVLPGPATLLVMAALCLAALRAQVPLPRALPVLAPLAAALCLALPLVNLATTGQGLLMYLQRGAWQQAGVELVALAFGLMLARMALMLQRRWPQTHEAARRREPGAGCFGEGLRVHRDHRHGTGAVAALAGECTHVRFGPDQFAAGVRAVDRGRRGHLQYP</sequence>
<feature type="transmembrane region" description="Helical" evidence="1">
    <location>
        <begin position="84"/>
        <end position="103"/>
    </location>
</feature>
<accession>A0A9P7BKE8</accession>
<dbReference type="Proteomes" id="UP000716291">
    <property type="component" value="Unassembled WGS sequence"/>
</dbReference>
<feature type="signal peptide" evidence="2">
    <location>
        <begin position="1"/>
        <end position="15"/>
    </location>
</feature>
<feature type="transmembrane region" description="Helical" evidence="1">
    <location>
        <begin position="53"/>
        <end position="72"/>
    </location>
</feature>
<keyword evidence="1" id="KW-0812">Transmembrane</keyword>
<evidence type="ECO:0000256" key="1">
    <source>
        <dbReference type="SAM" id="Phobius"/>
    </source>
</evidence>
<organism evidence="3 4">
    <name type="scientific">Rhizopus oryzae</name>
    <name type="common">Mucormycosis agent</name>
    <name type="synonym">Rhizopus arrhizus var. delemar</name>
    <dbReference type="NCBI Taxonomy" id="64495"/>
    <lineage>
        <taxon>Eukaryota</taxon>
        <taxon>Fungi</taxon>
        <taxon>Fungi incertae sedis</taxon>
        <taxon>Mucoromycota</taxon>
        <taxon>Mucoromycotina</taxon>
        <taxon>Mucoromycetes</taxon>
        <taxon>Mucorales</taxon>
        <taxon>Mucorineae</taxon>
        <taxon>Rhizopodaceae</taxon>
        <taxon>Rhizopus</taxon>
    </lineage>
</organism>
<evidence type="ECO:0000313" key="3">
    <source>
        <dbReference type="EMBL" id="KAG1291371.1"/>
    </source>
</evidence>
<evidence type="ECO:0000313" key="4">
    <source>
        <dbReference type="Proteomes" id="UP000716291"/>
    </source>
</evidence>
<keyword evidence="4" id="KW-1185">Reference proteome</keyword>
<keyword evidence="1" id="KW-1133">Transmembrane helix</keyword>
<proteinExistence type="predicted"/>
<name>A0A9P7BKE8_RHIOR</name>
<protein>
    <submittedName>
        <fullName evidence="3">Uncharacterized protein</fullName>
    </submittedName>
</protein>
<evidence type="ECO:0000256" key="2">
    <source>
        <dbReference type="SAM" id="SignalP"/>
    </source>
</evidence>
<keyword evidence="2" id="KW-0732">Signal</keyword>
<dbReference type="AlphaFoldDB" id="A0A9P7BKE8"/>
<keyword evidence="1" id="KW-0472">Membrane</keyword>
<gene>
    <name evidence="3" type="ORF">G6F64_013803</name>
</gene>
<comment type="caution">
    <text evidence="3">The sequence shown here is derived from an EMBL/GenBank/DDBJ whole genome shotgun (WGS) entry which is preliminary data.</text>
</comment>
<dbReference type="EMBL" id="JAANQT010006445">
    <property type="protein sequence ID" value="KAG1291371.1"/>
    <property type="molecule type" value="Genomic_DNA"/>
</dbReference>
<feature type="chain" id="PRO_5040503391" evidence="2">
    <location>
        <begin position="16"/>
        <end position="182"/>
    </location>
</feature>
<reference evidence="3" key="1">
    <citation type="journal article" date="2020" name="Microb. Genom.">
        <title>Genetic diversity of clinical and environmental Mucorales isolates obtained from an investigation of mucormycosis cases among solid organ transplant recipients.</title>
        <authorList>
            <person name="Nguyen M.H."/>
            <person name="Kaul D."/>
            <person name="Muto C."/>
            <person name="Cheng S.J."/>
            <person name="Richter R.A."/>
            <person name="Bruno V.M."/>
            <person name="Liu G."/>
            <person name="Beyhan S."/>
            <person name="Sundermann A.J."/>
            <person name="Mounaud S."/>
            <person name="Pasculle A.W."/>
            <person name="Nierman W.C."/>
            <person name="Driscoll E."/>
            <person name="Cumbie R."/>
            <person name="Clancy C.J."/>
            <person name="Dupont C.L."/>
        </authorList>
    </citation>
    <scope>NUCLEOTIDE SEQUENCE</scope>
    <source>
        <strain evidence="3">GL11</strain>
    </source>
</reference>